<gene>
    <name evidence="1" type="ORF">IAD24_05110</name>
</gene>
<accession>A0A9D1N4D2</accession>
<dbReference type="PANTHER" id="PTHR47916:SF1">
    <property type="entry name" value="3-HYDROXY-5-PHOSPHONOOXYPENTANE-2,4-DIONE THIOLASE"/>
    <property type="match status" value="1"/>
</dbReference>
<dbReference type="PANTHER" id="PTHR47916">
    <property type="entry name" value="FRUCTOSE-BISPHOSPHATE ALDOLASE CLASS 1"/>
    <property type="match status" value="1"/>
</dbReference>
<dbReference type="InterPro" id="IPR050456">
    <property type="entry name" value="DeoC/FbaB_aldolase"/>
</dbReference>
<dbReference type="Proteomes" id="UP000824128">
    <property type="component" value="Unassembled WGS sequence"/>
</dbReference>
<dbReference type="AlphaFoldDB" id="A0A9D1N4D2"/>
<dbReference type="GO" id="GO:0016829">
    <property type="term" value="F:lyase activity"/>
    <property type="evidence" value="ECO:0007669"/>
    <property type="project" value="InterPro"/>
</dbReference>
<comment type="caution">
    <text evidence="1">The sequence shown here is derived from an EMBL/GenBank/DDBJ whole genome shotgun (WGS) entry which is preliminary data.</text>
</comment>
<name>A0A9D1N4D2_9FIRM</name>
<organism evidence="1 2">
    <name type="scientific">Candidatus Aphodomorpha intestinavium</name>
    <dbReference type="NCBI Taxonomy" id="2840672"/>
    <lineage>
        <taxon>Bacteria</taxon>
        <taxon>Bacillati</taxon>
        <taxon>Bacillota</taxon>
        <taxon>Clostridia</taxon>
        <taxon>Eubacteriales</taxon>
        <taxon>Candidatus Aphodomorpha</taxon>
    </lineage>
</organism>
<dbReference type="InterPro" id="IPR013785">
    <property type="entry name" value="Aldolase_TIM"/>
</dbReference>
<dbReference type="Gene3D" id="3.20.20.70">
    <property type="entry name" value="Aldolase class I"/>
    <property type="match status" value="1"/>
</dbReference>
<reference evidence="1" key="1">
    <citation type="submission" date="2020-10" db="EMBL/GenBank/DDBJ databases">
        <authorList>
            <person name="Gilroy R."/>
        </authorList>
    </citation>
    <scope>NUCLEOTIDE SEQUENCE</scope>
    <source>
        <strain evidence="1">ChiGjej2B2-16831</strain>
    </source>
</reference>
<proteinExistence type="predicted"/>
<evidence type="ECO:0008006" key="3">
    <source>
        <dbReference type="Google" id="ProtNLM"/>
    </source>
</evidence>
<reference evidence="1" key="2">
    <citation type="journal article" date="2021" name="PeerJ">
        <title>Extensive microbial diversity within the chicken gut microbiome revealed by metagenomics and culture.</title>
        <authorList>
            <person name="Gilroy R."/>
            <person name="Ravi A."/>
            <person name="Getino M."/>
            <person name="Pursley I."/>
            <person name="Horton D.L."/>
            <person name="Alikhan N.F."/>
            <person name="Baker D."/>
            <person name="Gharbi K."/>
            <person name="Hall N."/>
            <person name="Watson M."/>
            <person name="Adriaenssens E.M."/>
            <person name="Foster-Nyarko E."/>
            <person name="Jarju S."/>
            <person name="Secka A."/>
            <person name="Antonio M."/>
            <person name="Oren A."/>
            <person name="Chaudhuri R.R."/>
            <person name="La Ragione R."/>
            <person name="Hildebrand F."/>
            <person name="Pallen M.J."/>
        </authorList>
    </citation>
    <scope>NUCLEOTIDE SEQUENCE</scope>
    <source>
        <strain evidence="1">ChiGjej2B2-16831</strain>
    </source>
</reference>
<dbReference type="InterPro" id="IPR002915">
    <property type="entry name" value="DeoC/FbaB/LacD_aldolase"/>
</dbReference>
<dbReference type="SMART" id="SM01133">
    <property type="entry name" value="DeoC"/>
    <property type="match status" value="1"/>
</dbReference>
<sequence length="246" mass="26397">MDRMYGLRRNVAKLFDNKGKLFLMAMDHAQGGCVEGLEDIRQKALDHADTALDGFLLNVGLAPAMGQEEKLLGRKLALRTSFGGTMMSAEFTNVHANHVSPETALALGADAVVMMLVMGGADYRSAQAMARDIDAYHRLQIPVIVEVLADDYGSTQTFDVQANGARVAAELGADVVKGFYTEKFDRVVSGCPVPFLLAGGPRGTDIAEIVREGVDAGIRGLAFGRNLFQNSGSHELIARLDAILRG</sequence>
<dbReference type="SUPFAM" id="SSF51569">
    <property type="entry name" value="Aldolase"/>
    <property type="match status" value="1"/>
</dbReference>
<evidence type="ECO:0000313" key="2">
    <source>
        <dbReference type="Proteomes" id="UP000824128"/>
    </source>
</evidence>
<evidence type="ECO:0000313" key="1">
    <source>
        <dbReference type="EMBL" id="HIU94522.1"/>
    </source>
</evidence>
<protein>
    <recommendedName>
        <fullName evidence="3">Fructose-bisphosphate aldolase</fullName>
    </recommendedName>
</protein>
<dbReference type="Pfam" id="PF01791">
    <property type="entry name" value="DeoC"/>
    <property type="match status" value="1"/>
</dbReference>
<dbReference type="EMBL" id="DVNZ01000161">
    <property type="protein sequence ID" value="HIU94522.1"/>
    <property type="molecule type" value="Genomic_DNA"/>
</dbReference>